<organism evidence="1 2">
    <name type="scientific">Pseudoroseicyclus tamaricis</name>
    <dbReference type="NCBI Taxonomy" id="2705421"/>
    <lineage>
        <taxon>Bacteria</taxon>
        <taxon>Pseudomonadati</taxon>
        <taxon>Pseudomonadota</taxon>
        <taxon>Alphaproteobacteria</taxon>
        <taxon>Rhodobacterales</taxon>
        <taxon>Paracoccaceae</taxon>
        <taxon>Pseudoroseicyclus</taxon>
    </lineage>
</organism>
<sequence>MRAFLSNRHTDVVEPVTALIEENPSELQAQNEMIRLCDLALRSAFMMQDRPAAERLLKHAGVLSPLSHFRAALAFEDGDRKMGWAWMANASYHSKSLHFFASLGLNSAVRNPNWPLIARGDGITFQEPEVEVQGEGREARYAIVFSTDSGYLKRFLPQSLGSLRARCTGYLAVYHVIEPDAEAMELMRAHAGDDVIFFIERKAQLADRSYYASARFFAARRVIQDMGLPAFVFDIDMRCEKDFAELLDHPRFAPRKMQIRLMRGMSLPWHRIIAHAVYAPATPQALAYLTLICDYVRLFFSRSHGEDLWWIDQNAMFFSYLQRPPGEFANLPGKLLKEHLTFPKMFEDKDKALQSP</sequence>
<dbReference type="EMBL" id="JAAGAB010000002">
    <property type="protein sequence ID" value="NDV01513.1"/>
    <property type="molecule type" value="Genomic_DNA"/>
</dbReference>
<dbReference type="Proteomes" id="UP000474757">
    <property type="component" value="Unassembled WGS sequence"/>
</dbReference>
<proteinExistence type="predicted"/>
<accession>A0A6B2JJB0</accession>
<name>A0A6B2JJB0_9RHOB</name>
<dbReference type="RefSeq" id="WP_163893529.1">
    <property type="nucleotide sequence ID" value="NZ_JAAFYS010000002.1"/>
</dbReference>
<keyword evidence="2" id="KW-1185">Reference proteome</keyword>
<evidence type="ECO:0000313" key="2">
    <source>
        <dbReference type="Proteomes" id="UP000474757"/>
    </source>
</evidence>
<reference evidence="1 2" key="1">
    <citation type="submission" date="2020-02" db="EMBL/GenBank/DDBJ databases">
        <title>Pseudoroseicyclus tamarix, sp. nov., isolated from offshore sediment of a Tamarix chinensis forest.</title>
        <authorList>
            <person name="Gai Y."/>
        </authorList>
    </citation>
    <scope>NUCLEOTIDE SEQUENCE [LARGE SCALE GENOMIC DNA]</scope>
    <source>
        <strain evidence="1 2">CLL3-39</strain>
    </source>
</reference>
<gene>
    <name evidence="1" type="ORF">GZA08_11115</name>
</gene>
<comment type="caution">
    <text evidence="1">The sequence shown here is derived from an EMBL/GenBank/DDBJ whole genome shotgun (WGS) entry which is preliminary data.</text>
</comment>
<dbReference type="AlphaFoldDB" id="A0A6B2JJB0"/>
<protein>
    <submittedName>
        <fullName evidence="1">Uncharacterized protein</fullName>
    </submittedName>
</protein>
<evidence type="ECO:0000313" key="1">
    <source>
        <dbReference type="EMBL" id="NDV01513.1"/>
    </source>
</evidence>